<gene>
    <name evidence="3" type="ORF">QTP81_16265</name>
</gene>
<evidence type="ECO:0000259" key="1">
    <source>
        <dbReference type="Pfam" id="PF06527"/>
    </source>
</evidence>
<organism evidence="3 4">
    <name type="scientific">Alteromonas arenosi</name>
    <dbReference type="NCBI Taxonomy" id="3055817"/>
    <lineage>
        <taxon>Bacteria</taxon>
        <taxon>Pseudomonadati</taxon>
        <taxon>Pseudomonadota</taxon>
        <taxon>Gammaproteobacteria</taxon>
        <taxon>Alteromonadales</taxon>
        <taxon>Alteromonadaceae</taxon>
        <taxon>Alteromonas/Salinimonas group</taxon>
        <taxon>Alteromonas</taxon>
    </lineage>
</organism>
<dbReference type="EMBL" id="JAUCBP010000013">
    <property type="protein sequence ID" value="MDM7862161.1"/>
    <property type="molecule type" value="Genomic_DNA"/>
</dbReference>
<dbReference type="RefSeq" id="WP_289366942.1">
    <property type="nucleotide sequence ID" value="NZ_JAUCBP010000013.1"/>
</dbReference>
<name>A0ABT7T132_9ALTE</name>
<sequence length="515" mass="59351">MDSPRYAPFPDELLYSLLARIQVHYCRVSPKSFNEVMFGERSVSAPIAMPTNLKALSENLTGLPENPIQHLISHHSLFPLYAPFLPAQRRQNLIQSMTSGDCAGIHVRSGLVASRLSKIQTLRFCPTCSREQQQTYGEPYWARLAQIPAISHCPVHNVKYKSAQNTLFGLHRNTLFSAPVSGTQKQREDLSHHFSNTIAKQCSALLRYSNIKSPSYAQWTNYYRLIALQAGFRKGAYIDFVGIEESVSSTWSLGFLQKNNLNNTSAESSWLHSIFRKHRKSFSFLEHIVTLYSLLGDKFDIVASIEEASSQSKQLRETDSVRKEDPSESSNLLTFDQQNWVNLLNSHHPKKARSCHPALYARLFRSHHDWLIGINKKHLMVREPAKDRVNWRARDKMLAKKLLRCLSASCADLSLPRQTRRQLMFVLPLTSIIEKYSQKLPITNALLHKYSESVFEYQIRRITRTLLFSEHPYRFKRWFLLRNSGLSDERLTPLARLFIDTVIPEMIPPFSFEVI</sequence>
<dbReference type="Pfam" id="PF15978">
    <property type="entry name" value="TnsD"/>
    <property type="match status" value="1"/>
</dbReference>
<feature type="domain" description="TniQ" evidence="1">
    <location>
        <begin position="5"/>
        <end position="158"/>
    </location>
</feature>
<dbReference type="Pfam" id="PF06527">
    <property type="entry name" value="TniQ"/>
    <property type="match status" value="1"/>
</dbReference>
<dbReference type="InterPro" id="IPR009492">
    <property type="entry name" value="TniQ"/>
</dbReference>
<keyword evidence="4" id="KW-1185">Reference proteome</keyword>
<evidence type="ECO:0000259" key="2">
    <source>
        <dbReference type="Pfam" id="PF15978"/>
    </source>
</evidence>
<evidence type="ECO:0000313" key="3">
    <source>
        <dbReference type="EMBL" id="MDM7862161.1"/>
    </source>
</evidence>
<reference evidence="3 4" key="1">
    <citation type="submission" date="2023-06" db="EMBL/GenBank/DDBJ databases">
        <title>Alteromonas sp. ASW11-36 isolated from intertidal sand.</title>
        <authorList>
            <person name="Li Y."/>
        </authorList>
    </citation>
    <scope>NUCLEOTIDE SEQUENCE [LARGE SCALE GENOMIC DNA]</scope>
    <source>
        <strain evidence="3 4">ASW11-36</strain>
    </source>
</reference>
<dbReference type="InterPro" id="IPR032750">
    <property type="entry name" value="TnsD_C"/>
</dbReference>
<evidence type="ECO:0000313" key="4">
    <source>
        <dbReference type="Proteomes" id="UP001234343"/>
    </source>
</evidence>
<protein>
    <submittedName>
        <fullName evidence="3">TnsD family Tn7-like transposition protein</fullName>
    </submittedName>
</protein>
<proteinExistence type="predicted"/>
<accession>A0ABT7T132</accession>
<comment type="caution">
    <text evidence="3">The sequence shown here is derived from an EMBL/GenBank/DDBJ whole genome shotgun (WGS) entry which is preliminary data.</text>
</comment>
<dbReference type="Proteomes" id="UP001234343">
    <property type="component" value="Unassembled WGS sequence"/>
</dbReference>
<feature type="domain" description="Transposon Tn7 transposition protein TnsD C-terminal" evidence="2">
    <location>
        <begin position="317"/>
        <end position="447"/>
    </location>
</feature>